<evidence type="ECO:0000313" key="2">
    <source>
        <dbReference type="Proteomes" id="UP001165186"/>
    </source>
</evidence>
<evidence type="ECO:0000313" key="1">
    <source>
        <dbReference type="EMBL" id="GME48565.1"/>
    </source>
</evidence>
<sequence length="414" mass="47352">MTKSRTETIGSMEMTESPVDMRRNTLRGEATATRLEATNKLGRLQTALDGNFKSLTELEKLQVAFNENFKSHTEPVKHDVTSVLMLSWEKEGSDMDVSDEIATLARVFNEDYHFIVEQKQLKEDKNTQLQLNVALSTFMMDYNDPHNLCIIYYAGHGFTKDSLGELYLTNSSTLDSRKPSRRMRNEIAWHRAEDNIRNTLADVLVIFDCCYAGALQDFRSSGHSFEFLGACGRDQLTPGPGKQSFTSALIWALRDSELRGKDGFDSAELRKTLMSAPDFRSGEHYRSQTPMLFHRQRPNEDHVWVAPTKQPGEDVPVSPNKPLPHYRENGPMEYLDLRFRFSKEQTEAQVEELAKALSQFVRQYRSDMGVRSVDLRDHVTVSNMMVVLWRALMPGLVSSTQIWSIPFPIQITDH</sequence>
<name>A0ACB5SMK9_9PEZI</name>
<comment type="caution">
    <text evidence="1">The sequence shown here is derived from an EMBL/GenBank/DDBJ whole genome shotgun (WGS) entry which is preliminary data.</text>
</comment>
<dbReference type="Proteomes" id="UP001165186">
    <property type="component" value="Unassembled WGS sequence"/>
</dbReference>
<gene>
    <name evidence="1" type="primary">g11429</name>
    <name evidence="1" type="ORF">NpPPO83_00011429</name>
</gene>
<organism evidence="1 2">
    <name type="scientific">Neofusicoccum parvum</name>
    <dbReference type="NCBI Taxonomy" id="310453"/>
    <lineage>
        <taxon>Eukaryota</taxon>
        <taxon>Fungi</taxon>
        <taxon>Dikarya</taxon>
        <taxon>Ascomycota</taxon>
        <taxon>Pezizomycotina</taxon>
        <taxon>Dothideomycetes</taxon>
        <taxon>Dothideomycetes incertae sedis</taxon>
        <taxon>Botryosphaeriales</taxon>
        <taxon>Botryosphaeriaceae</taxon>
        <taxon>Neofusicoccum</taxon>
    </lineage>
</organism>
<protein>
    <submittedName>
        <fullName evidence="1">Uncharacterized protein</fullName>
    </submittedName>
</protein>
<proteinExistence type="predicted"/>
<accession>A0ACB5SMK9</accession>
<keyword evidence="2" id="KW-1185">Reference proteome</keyword>
<dbReference type="EMBL" id="BSXG01000142">
    <property type="protein sequence ID" value="GME48565.1"/>
    <property type="molecule type" value="Genomic_DNA"/>
</dbReference>
<reference evidence="1" key="1">
    <citation type="submission" date="2024-09" db="EMBL/GenBank/DDBJ databases">
        <title>Draft Genome Sequences of Neofusicoccum parvum.</title>
        <authorList>
            <person name="Ashida A."/>
            <person name="Camagna M."/>
            <person name="Tanaka A."/>
            <person name="Takemoto D."/>
        </authorList>
    </citation>
    <scope>NUCLEOTIDE SEQUENCE</scope>
    <source>
        <strain evidence="1">PPO83</strain>
    </source>
</reference>